<organism evidence="2 3">
    <name type="scientific">Propionivibrio dicarboxylicus</name>
    <dbReference type="NCBI Taxonomy" id="83767"/>
    <lineage>
        <taxon>Bacteria</taxon>
        <taxon>Pseudomonadati</taxon>
        <taxon>Pseudomonadota</taxon>
        <taxon>Betaproteobacteria</taxon>
        <taxon>Rhodocyclales</taxon>
        <taxon>Rhodocyclaceae</taxon>
        <taxon>Propionivibrio</taxon>
    </lineage>
</organism>
<evidence type="ECO:0000313" key="3">
    <source>
        <dbReference type="Proteomes" id="UP000198607"/>
    </source>
</evidence>
<feature type="transmembrane region" description="Helical" evidence="1">
    <location>
        <begin position="12"/>
        <end position="32"/>
    </location>
</feature>
<proteinExistence type="predicted"/>
<evidence type="ECO:0000256" key="1">
    <source>
        <dbReference type="SAM" id="Phobius"/>
    </source>
</evidence>
<keyword evidence="1" id="KW-0472">Membrane</keyword>
<feature type="transmembrane region" description="Helical" evidence="1">
    <location>
        <begin position="38"/>
        <end position="57"/>
    </location>
</feature>
<dbReference type="Proteomes" id="UP000198607">
    <property type="component" value="Unassembled WGS sequence"/>
</dbReference>
<reference evidence="2 3" key="1">
    <citation type="submission" date="2016-10" db="EMBL/GenBank/DDBJ databases">
        <authorList>
            <person name="de Groot N.N."/>
        </authorList>
    </citation>
    <scope>NUCLEOTIDE SEQUENCE [LARGE SCALE GENOMIC DNA]</scope>
    <source>
        <strain evidence="2 3">DSM 5885</strain>
    </source>
</reference>
<name>A0A1G8A6C2_9RHOO</name>
<keyword evidence="1" id="KW-1133">Transmembrane helix</keyword>
<accession>A0A1G8A6C2</accession>
<gene>
    <name evidence="2" type="ORF">SAMN05660652_01294</name>
</gene>
<dbReference type="AlphaFoldDB" id="A0A1G8A6C2"/>
<keyword evidence="3" id="KW-1185">Reference proteome</keyword>
<protein>
    <submittedName>
        <fullName evidence="2">Uncharacterized protein</fullName>
    </submittedName>
</protein>
<evidence type="ECO:0000313" key="2">
    <source>
        <dbReference type="EMBL" id="SDH16406.1"/>
    </source>
</evidence>
<keyword evidence="1" id="KW-0812">Transmembrane</keyword>
<dbReference type="RefSeq" id="WP_176785770.1">
    <property type="nucleotide sequence ID" value="NZ_FNCY01000004.1"/>
</dbReference>
<dbReference type="EMBL" id="FNCY01000004">
    <property type="protein sequence ID" value="SDH16406.1"/>
    <property type="molecule type" value="Genomic_DNA"/>
</dbReference>
<sequence length="58" mass="5851">MVRTLSSSRHDAFWTLAAISVATALSLSLCLVHGDFGAALALVAVAALDVVAVIAGAR</sequence>